<gene>
    <name evidence="1" type="primary">37</name>
    <name evidence="1" type="ORF">SEA_QUESADILLA_37</name>
</gene>
<protein>
    <submittedName>
        <fullName evidence="1">Uncharacterized protein</fullName>
    </submittedName>
</protein>
<dbReference type="GeneID" id="60321201"/>
<sequence length="110" mass="11474">MGGMSLKSWTRELIIEVLQDERTEKVALSVGGKLVTQIVLPAITVAVGAAVEKAADRLTDLDQDGKPDIGELTDAAHASIQKVLPPGITLPVIGDLGSFIGGFIPDLSGR</sequence>
<accession>A0A5Q2WFI5</accession>
<dbReference type="KEGG" id="vg:60321201"/>
<dbReference type="EMBL" id="MN617843">
    <property type="protein sequence ID" value="QGH75285.1"/>
    <property type="molecule type" value="Genomic_DNA"/>
</dbReference>
<evidence type="ECO:0000313" key="2">
    <source>
        <dbReference type="Proteomes" id="UP000370142"/>
    </source>
</evidence>
<dbReference type="Proteomes" id="UP000370142">
    <property type="component" value="Segment"/>
</dbReference>
<dbReference type="RefSeq" id="YP_009949793.1">
    <property type="nucleotide sequence ID" value="NC_051584.1"/>
</dbReference>
<keyword evidence="2" id="KW-1185">Reference proteome</keyword>
<name>A0A5Q2WFI5_9CAUD</name>
<organism evidence="1 2">
    <name type="scientific">Mycobacterium phage Quesadilla</name>
    <dbReference type="NCBI Taxonomy" id="2664226"/>
    <lineage>
        <taxon>Viruses</taxon>
        <taxon>Duplodnaviria</taxon>
        <taxon>Heunggongvirae</taxon>
        <taxon>Uroviricota</taxon>
        <taxon>Caudoviricetes</taxon>
        <taxon>Bclasvirinae</taxon>
        <taxon>Quesadillavirus</taxon>
        <taxon>Quesadillavirus quesadilla</taxon>
    </lineage>
</organism>
<reference evidence="1 2" key="1">
    <citation type="submission" date="2019-10" db="EMBL/GenBank/DDBJ databases">
        <authorList>
            <person name="Jorgensen H.J."/>
            <person name="Tolsma S."/>
            <person name="Caruso S.M."/>
            <person name="Garlena R.A."/>
            <person name="Russell D.A."/>
            <person name="Pope W.H."/>
            <person name="Jacobs-Se D."/>
            <person name="Hatfull G.F."/>
        </authorList>
    </citation>
    <scope>NUCLEOTIDE SEQUENCE [LARGE SCALE GENOMIC DNA]</scope>
</reference>
<evidence type="ECO:0000313" key="1">
    <source>
        <dbReference type="EMBL" id="QGH75285.1"/>
    </source>
</evidence>
<proteinExistence type="predicted"/>